<organism evidence="4 5">
    <name type="scientific">Oceanirhabdus seepicola</name>
    <dbReference type="NCBI Taxonomy" id="2828781"/>
    <lineage>
        <taxon>Bacteria</taxon>
        <taxon>Bacillati</taxon>
        <taxon>Bacillota</taxon>
        <taxon>Clostridia</taxon>
        <taxon>Eubacteriales</taxon>
        <taxon>Clostridiaceae</taxon>
        <taxon>Oceanirhabdus</taxon>
    </lineage>
</organism>
<comment type="caution">
    <text evidence="4">The sequence shown here is derived from an EMBL/GenBank/DDBJ whole genome shotgun (WGS) entry which is preliminary data.</text>
</comment>
<dbReference type="Pfam" id="PF00583">
    <property type="entry name" value="Acetyltransf_1"/>
    <property type="match status" value="1"/>
</dbReference>
<dbReference type="CDD" id="cd04301">
    <property type="entry name" value="NAT_SF"/>
    <property type="match status" value="1"/>
</dbReference>
<gene>
    <name evidence="4" type="ORF">KDK92_04405</name>
</gene>
<dbReference type="GO" id="GO:0005737">
    <property type="term" value="C:cytoplasm"/>
    <property type="evidence" value="ECO:0007669"/>
    <property type="project" value="TreeGrafter"/>
</dbReference>
<evidence type="ECO:0000256" key="2">
    <source>
        <dbReference type="ARBA" id="ARBA00023315"/>
    </source>
</evidence>
<keyword evidence="2" id="KW-0012">Acyltransferase</keyword>
<dbReference type="InterPro" id="IPR045039">
    <property type="entry name" value="NSI-like"/>
</dbReference>
<keyword evidence="1" id="KW-0808">Transferase</keyword>
<dbReference type="RefSeq" id="WP_250857838.1">
    <property type="nucleotide sequence ID" value="NZ_JAGSOJ010000001.1"/>
</dbReference>
<evidence type="ECO:0000256" key="1">
    <source>
        <dbReference type="ARBA" id="ARBA00022679"/>
    </source>
</evidence>
<feature type="domain" description="N-acetyltransferase" evidence="3">
    <location>
        <begin position="141"/>
        <end position="280"/>
    </location>
</feature>
<reference evidence="4" key="2">
    <citation type="submission" date="2021-04" db="EMBL/GenBank/DDBJ databases">
        <authorList>
            <person name="Dong X."/>
        </authorList>
    </citation>
    <scope>NUCLEOTIDE SEQUENCE</scope>
    <source>
        <strain evidence="4">ZWT</strain>
    </source>
</reference>
<protein>
    <submittedName>
        <fullName evidence="4">GNAT family N-acetyltransferase</fullName>
    </submittedName>
</protein>
<accession>A0A9J6NY36</accession>
<evidence type="ECO:0000313" key="4">
    <source>
        <dbReference type="EMBL" id="MCM1988972.1"/>
    </source>
</evidence>
<keyword evidence="5" id="KW-1185">Reference proteome</keyword>
<dbReference type="GO" id="GO:0008080">
    <property type="term" value="F:N-acetyltransferase activity"/>
    <property type="evidence" value="ECO:0007669"/>
    <property type="project" value="InterPro"/>
</dbReference>
<dbReference type="Gene3D" id="3.40.630.30">
    <property type="match status" value="1"/>
</dbReference>
<sequence length="280" mass="33087">MKKIDLSNEIYRNRMLEFLYKDEMYNTNMIELVECFKDEIGEFYINEEEGKITEFIHMKDDGNSIFTSFKFSYENGIKDIANIIRTKQSEGKSKILLGGRLDNVHALLKELGDNRECVENIIFGLNEDKFNELRLKEHCSMREVTYEDKDLKIVKKYTVEFFGAETQEEFEKITSEDKIIPKITRGMFFLVQEEGEQENIIGMARFYGKTENYIEITSVYIDKDYRGRGFGKELIYKMIKEILRRGKTPILETSTKNIPAIKLYKSMGFVERDKYAFEFV</sequence>
<dbReference type="PANTHER" id="PTHR43626">
    <property type="entry name" value="ACYL-COA N-ACYLTRANSFERASE"/>
    <property type="match status" value="1"/>
</dbReference>
<dbReference type="PANTHER" id="PTHR43626:SF4">
    <property type="entry name" value="GCN5-RELATED N-ACETYLTRANSFERASE 2, CHLOROPLASTIC"/>
    <property type="match status" value="1"/>
</dbReference>
<dbReference type="EMBL" id="JAGSOJ010000001">
    <property type="protein sequence ID" value="MCM1988972.1"/>
    <property type="molecule type" value="Genomic_DNA"/>
</dbReference>
<dbReference type="AlphaFoldDB" id="A0A9J6NY36"/>
<dbReference type="InterPro" id="IPR016181">
    <property type="entry name" value="Acyl_CoA_acyltransferase"/>
</dbReference>
<name>A0A9J6NY36_9CLOT</name>
<reference evidence="4" key="1">
    <citation type="journal article" date="2021" name="mSystems">
        <title>Bacteria and Archaea Synergistically Convert Glycine Betaine to Biogenic Methane in the Formosa Cold Seep of the South China Sea.</title>
        <authorList>
            <person name="Li L."/>
            <person name="Zhang W."/>
            <person name="Zhang S."/>
            <person name="Song L."/>
            <person name="Sun Q."/>
            <person name="Zhang H."/>
            <person name="Xiang H."/>
            <person name="Dong X."/>
        </authorList>
    </citation>
    <scope>NUCLEOTIDE SEQUENCE</scope>
    <source>
        <strain evidence="4">ZWT</strain>
    </source>
</reference>
<proteinExistence type="predicted"/>
<dbReference type="SUPFAM" id="SSF55729">
    <property type="entry name" value="Acyl-CoA N-acyltransferases (Nat)"/>
    <property type="match status" value="1"/>
</dbReference>
<dbReference type="InterPro" id="IPR000182">
    <property type="entry name" value="GNAT_dom"/>
</dbReference>
<dbReference type="PROSITE" id="PS51186">
    <property type="entry name" value="GNAT"/>
    <property type="match status" value="1"/>
</dbReference>
<dbReference type="Proteomes" id="UP001056429">
    <property type="component" value="Unassembled WGS sequence"/>
</dbReference>
<evidence type="ECO:0000259" key="3">
    <source>
        <dbReference type="PROSITE" id="PS51186"/>
    </source>
</evidence>
<evidence type="ECO:0000313" key="5">
    <source>
        <dbReference type="Proteomes" id="UP001056429"/>
    </source>
</evidence>